<dbReference type="EMBL" id="JAHZSS010000026">
    <property type="protein sequence ID" value="MBW8192651.1"/>
    <property type="molecule type" value="Genomic_DNA"/>
</dbReference>
<dbReference type="InterPro" id="IPR018013">
    <property type="entry name" value="Channel_Tsx-like"/>
</dbReference>
<keyword evidence="4" id="KW-1185">Reference proteome</keyword>
<reference evidence="3" key="1">
    <citation type="submission" date="2021-07" db="EMBL/GenBank/DDBJ databases">
        <title>Neiella marina sp. nov., isolated from the intestinal content of sea cucumber Apostichopus japonicus.</title>
        <authorList>
            <person name="Bai X."/>
        </authorList>
    </citation>
    <scope>NUCLEOTIDE SEQUENCE</scope>
    <source>
        <strain evidence="3">126</strain>
    </source>
</reference>
<dbReference type="Gene3D" id="2.40.230.20">
    <property type="entry name" value="Nucleoside-specific channel-forming protein, Tsx-like"/>
    <property type="match status" value="1"/>
</dbReference>
<keyword evidence="2" id="KW-0732">Signal</keyword>
<sequence>MKHLILAATAALVAPFTQAAGLVQWQDNSLSYLYGQDFEVNPEIQQTITYEHVSGWSVGDLFFFTDYTMYNGEKDFYNGESAYYGEFSPRFSFGKIFDKDLSFGIVQDVLVATTYEFGEGDVESYLVGAGLDLALPGFDFFQLNAYQRLPENGDGDTIQITPVWKMTFPVGNSAIVFDGFIDWVVTSDGTYEKNFHFNPQIKYDAGVHFGLRERSLLMGVEYDYWKNKYGIKDSSAFKTDQSVVNLLVKYHF</sequence>
<evidence type="ECO:0000256" key="1">
    <source>
        <dbReference type="ARBA" id="ARBA00008728"/>
    </source>
</evidence>
<proteinExistence type="inferred from homology"/>
<feature type="signal peptide" evidence="2">
    <location>
        <begin position="1"/>
        <end position="19"/>
    </location>
</feature>
<evidence type="ECO:0008006" key="5">
    <source>
        <dbReference type="Google" id="ProtNLM"/>
    </source>
</evidence>
<name>A0ABS7EJX7_9GAMM</name>
<comment type="caution">
    <text evidence="3">The sequence shown here is derived from an EMBL/GenBank/DDBJ whole genome shotgun (WGS) entry which is preliminary data.</text>
</comment>
<dbReference type="RefSeq" id="WP_220105273.1">
    <property type="nucleotide sequence ID" value="NZ_JAHZSS010000026.1"/>
</dbReference>
<dbReference type="Proteomes" id="UP001166251">
    <property type="component" value="Unassembled WGS sequence"/>
</dbReference>
<protein>
    <recommendedName>
        <fullName evidence="5">Nucleoside-specific outer membrane channel protein Tsx</fullName>
    </recommendedName>
</protein>
<evidence type="ECO:0000256" key="2">
    <source>
        <dbReference type="SAM" id="SignalP"/>
    </source>
</evidence>
<organism evidence="3 4">
    <name type="scientific">Neiella holothuriorum</name>
    <dbReference type="NCBI Taxonomy" id="2870530"/>
    <lineage>
        <taxon>Bacteria</taxon>
        <taxon>Pseudomonadati</taxon>
        <taxon>Pseudomonadota</taxon>
        <taxon>Gammaproteobacteria</taxon>
        <taxon>Alteromonadales</taxon>
        <taxon>Echinimonadaceae</taxon>
        <taxon>Neiella</taxon>
    </lineage>
</organism>
<accession>A0ABS7EJX7</accession>
<evidence type="ECO:0000313" key="3">
    <source>
        <dbReference type="EMBL" id="MBW8192651.1"/>
    </source>
</evidence>
<gene>
    <name evidence="3" type="ORF">K0504_16555</name>
</gene>
<comment type="similarity">
    <text evidence="1">Belongs to the nucleoside-specific channel-forming outer membrane porin (Tsx) (TC 1.B.10) family.</text>
</comment>
<evidence type="ECO:0000313" key="4">
    <source>
        <dbReference type="Proteomes" id="UP001166251"/>
    </source>
</evidence>
<feature type="chain" id="PRO_5046032939" description="Nucleoside-specific outer membrane channel protein Tsx" evidence="2">
    <location>
        <begin position="20"/>
        <end position="252"/>
    </location>
</feature>
<dbReference type="SUPFAM" id="SSF111364">
    <property type="entry name" value="Tsx-like channel"/>
    <property type="match status" value="1"/>
</dbReference>
<dbReference type="Pfam" id="PF03502">
    <property type="entry name" value="Channel_Tsx"/>
    <property type="match status" value="1"/>
</dbReference>
<dbReference type="InterPro" id="IPR036777">
    <property type="entry name" value="Channel_Tsx-like_sf"/>
</dbReference>